<dbReference type="EMBL" id="JARGEQ010000127">
    <property type="protein sequence ID" value="MDF1587418.1"/>
    <property type="molecule type" value="Genomic_DNA"/>
</dbReference>
<dbReference type="GO" id="GO:0005525">
    <property type="term" value="F:GTP binding"/>
    <property type="evidence" value="ECO:0007669"/>
    <property type="project" value="UniProtKB-KW"/>
</dbReference>
<comment type="catalytic activity">
    <reaction evidence="10 11">
        <text>GTP + 4 H2O = 2,5-diamino-6-hydroxy-4-(5-phosphoribosylamino)-pyrimidine + formate + 2 phosphate + 3 H(+)</text>
        <dbReference type="Rhea" id="RHEA:23704"/>
        <dbReference type="ChEBI" id="CHEBI:15377"/>
        <dbReference type="ChEBI" id="CHEBI:15378"/>
        <dbReference type="ChEBI" id="CHEBI:15740"/>
        <dbReference type="ChEBI" id="CHEBI:37565"/>
        <dbReference type="ChEBI" id="CHEBI:43474"/>
        <dbReference type="ChEBI" id="CHEBI:58614"/>
        <dbReference type="EC" id="3.5.4.25"/>
    </reaction>
</comment>
<evidence type="ECO:0000256" key="11">
    <source>
        <dbReference type="HAMAP-Rule" id="MF_00179"/>
    </source>
</evidence>
<feature type="binding site" evidence="11">
    <location>
        <position position="234"/>
    </location>
    <ligand>
        <name>GTP</name>
        <dbReference type="ChEBI" id="CHEBI:37565"/>
    </ligand>
</feature>
<feature type="binding site" evidence="11">
    <location>
        <begin position="256"/>
        <end position="258"/>
    </location>
    <ligand>
        <name>GTP</name>
        <dbReference type="ChEBI" id="CHEBI:37565"/>
    </ligand>
</feature>
<dbReference type="PANTHER" id="PTHR21327:SF18">
    <property type="entry name" value="3,4-DIHYDROXY-2-BUTANONE 4-PHOSPHATE SYNTHASE"/>
    <property type="match status" value="1"/>
</dbReference>
<dbReference type="SUPFAM" id="SSF142695">
    <property type="entry name" value="RibA-like"/>
    <property type="match status" value="1"/>
</dbReference>
<evidence type="ECO:0000256" key="10">
    <source>
        <dbReference type="ARBA" id="ARBA00049295"/>
    </source>
</evidence>
<dbReference type="EC" id="3.5.4.25" evidence="11"/>
<evidence type="ECO:0000256" key="6">
    <source>
        <dbReference type="ARBA" id="ARBA00022801"/>
    </source>
</evidence>
<evidence type="ECO:0000256" key="8">
    <source>
        <dbReference type="ARBA" id="ARBA00023134"/>
    </source>
</evidence>
<comment type="similarity">
    <text evidence="2">In the N-terminal section; belongs to the DHBP synthase family.</text>
</comment>
<keyword evidence="5 11" id="KW-0547">Nucleotide-binding</keyword>
<dbReference type="CDD" id="cd00641">
    <property type="entry name" value="GTP_cyclohydro2"/>
    <property type="match status" value="1"/>
</dbReference>
<keyword evidence="6 11" id="KW-0378">Hydrolase</keyword>
<proteinExistence type="inferred from homology"/>
<dbReference type="InterPro" id="IPR000926">
    <property type="entry name" value="RibA"/>
</dbReference>
<evidence type="ECO:0000313" key="13">
    <source>
        <dbReference type="EMBL" id="MDF1587418.1"/>
    </source>
</evidence>
<comment type="caution">
    <text evidence="13">The sequence shown here is derived from an EMBL/GenBank/DDBJ whole genome shotgun (WGS) entry which is preliminary data.</text>
</comment>
<keyword evidence="7 11" id="KW-0862">Zinc</keyword>
<comment type="function">
    <text evidence="9 11">Catalyzes the conversion of GTP to 2,5-diamino-6-ribosylamino-4(3H)-pyrimidinone 5'-phosphate (DARP), formate and pyrophosphate.</text>
</comment>
<dbReference type="GO" id="GO:0008270">
    <property type="term" value="F:zinc ion binding"/>
    <property type="evidence" value="ECO:0007669"/>
    <property type="project" value="UniProtKB-UniRule"/>
</dbReference>
<dbReference type="GO" id="GO:0003935">
    <property type="term" value="F:GTP cyclohydrolase II activity"/>
    <property type="evidence" value="ECO:0007669"/>
    <property type="project" value="UniProtKB-UniRule"/>
</dbReference>
<feature type="binding site" evidence="11">
    <location>
        <position position="278"/>
    </location>
    <ligand>
        <name>GTP</name>
        <dbReference type="ChEBI" id="CHEBI:37565"/>
    </ligand>
</feature>
<gene>
    <name evidence="11 13" type="primary">ribA</name>
    <name evidence="13" type="ORF">PZ740_13605</name>
</gene>
<comment type="cofactor">
    <cofactor evidence="11">
        <name>Zn(2+)</name>
        <dbReference type="ChEBI" id="CHEBI:29105"/>
    </cofactor>
    <text evidence="11">Binds 1 zinc ion per subunit.</text>
</comment>
<evidence type="ECO:0000313" key="14">
    <source>
        <dbReference type="Proteomes" id="UP001301140"/>
    </source>
</evidence>
<dbReference type="FunFam" id="3.40.50.10990:FF:000001">
    <property type="entry name" value="Riboflavin biosynthesis protein RibBA"/>
    <property type="match status" value="1"/>
</dbReference>
<dbReference type="RefSeq" id="WP_327789841.1">
    <property type="nucleotide sequence ID" value="NZ_JARGEQ010000127.1"/>
</dbReference>
<feature type="binding site" evidence="11">
    <location>
        <position position="313"/>
    </location>
    <ligand>
        <name>GTP</name>
        <dbReference type="ChEBI" id="CHEBI:37565"/>
    </ligand>
</feature>
<feature type="domain" description="GTP cyclohydrolase II" evidence="12">
    <location>
        <begin position="169"/>
        <end position="334"/>
    </location>
</feature>
<dbReference type="NCBIfam" id="NF001591">
    <property type="entry name" value="PRK00393.1"/>
    <property type="match status" value="1"/>
</dbReference>
<dbReference type="HAMAP" id="MF_00179">
    <property type="entry name" value="RibA"/>
    <property type="match status" value="1"/>
</dbReference>
<feature type="binding site" evidence="11">
    <location>
        <position position="218"/>
    </location>
    <ligand>
        <name>Zn(2+)</name>
        <dbReference type="ChEBI" id="CHEBI:29105"/>
        <note>catalytic</note>
    </ligand>
</feature>
<evidence type="ECO:0000256" key="9">
    <source>
        <dbReference type="ARBA" id="ARBA00043932"/>
    </source>
</evidence>
<reference evidence="13 14" key="1">
    <citation type="submission" date="2023-03" db="EMBL/GenBank/DDBJ databases">
        <title>YIM 152171 draft genome.</title>
        <authorList>
            <person name="Yang Z."/>
        </authorList>
    </citation>
    <scope>NUCLEOTIDE SEQUENCE [LARGE SCALE GENOMIC DNA]</scope>
    <source>
        <strain evidence="13 14">YIM 152171</strain>
    </source>
</reference>
<evidence type="ECO:0000256" key="2">
    <source>
        <dbReference type="ARBA" id="ARBA00005520"/>
    </source>
</evidence>
<organism evidence="13 14">
    <name type="scientific">Marinimicrococcus flavescens</name>
    <dbReference type="NCBI Taxonomy" id="3031815"/>
    <lineage>
        <taxon>Bacteria</taxon>
        <taxon>Pseudomonadati</taxon>
        <taxon>Pseudomonadota</taxon>
        <taxon>Alphaproteobacteria</taxon>
        <taxon>Geminicoccales</taxon>
        <taxon>Geminicoccaceae</taxon>
        <taxon>Marinimicrococcus</taxon>
    </lineage>
</organism>
<dbReference type="NCBIfam" id="TIGR00505">
    <property type="entry name" value="ribA"/>
    <property type="match status" value="1"/>
</dbReference>
<protein>
    <recommendedName>
        <fullName evidence="11">GTP cyclohydrolase-2</fullName>
        <ecNumber evidence="11">3.5.4.25</ecNumber>
    </recommendedName>
    <alternativeName>
        <fullName evidence="11">GTP cyclohydrolase II</fullName>
    </alternativeName>
</protein>
<keyword evidence="3 11" id="KW-0686">Riboflavin biosynthesis</keyword>
<dbReference type="Gene3D" id="3.40.50.10990">
    <property type="entry name" value="GTP cyclohydrolase II"/>
    <property type="match status" value="1"/>
</dbReference>
<name>A0AAP3XSW3_9PROT</name>
<feature type="active site" description="Nucleophile" evidence="11">
    <location>
        <position position="292"/>
    </location>
</feature>
<keyword evidence="14" id="KW-1185">Reference proteome</keyword>
<feature type="binding site" evidence="11">
    <location>
        <position position="231"/>
    </location>
    <ligand>
        <name>Zn(2+)</name>
        <dbReference type="ChEBI" id="CHEBI:29105"/>
        <note>catalytic</note>
    </ligand>
</feature>
<feature type="active site" description="Proton acceptor" evidence="11">
    <location>
        <position position="290"/>
    </location>
</feature>
<keyword evidence="4 11" id="KW-0479">Metal-binding</keyword>
<dbReference type="Proteomes" id="UP001301140">
    <property type="component" value="Unassembled WGS sequence"/>
</dbReference>
<evidence type="ECO:0000256" key="1">
    <source>
        <dbReference type="ARBA" id="ARBA00004853"/>
    </source>
</evidence>
<evidence type="ECO:0000256" key="5">
    <source>
        <dbReference type="ARBA" id="ARBA00022741"/>
    </source>
</evidence>
<accession>A0AAP3XSW3</accession>
<dbReference type="Pfam" id="PF00925">
    <property type="entry name" value="GTP_cyclohydro2"/>
    <property type="match status" value="1"/>
</dbReference>
<dbReference type="AlphaFoldDB" id="A0AAP3XSW3"/>
<dbReference type="PANTHER" id="PTHR21327">
    <property type="entry name" value="GTP CYCLOHYDROLASE II-RELATED"/>
    <property type="match status" value="1"/>
</dbReference>
<evidence type="ECO:0000259" key="12">
    <source>
        <dbReference type="Pfam" id="PF00925"/>
    </source>
</evidence>
<feature type="binding site" evidence="11">
    <location>
        <begin position="213"/>
        <end position="217"/>
    </location>
    <ligand>
        <name>GTP</name>
        <dbReference type="ChEBI" id="CHEBI:37565"/>
    </ligand>
</feature>
<comment type="pathway">
    <text evidence="1 11">Cofactor biosynthesis; riboflavin biosynthesis; 5-amino-6-(D-ribitylamino)uracil from GTP: step 1/4.</text>
</comment>
<dbReference type="GO" id="GO:0009231">
    <property type="term" value="P:riboflavin biosynthetic process"/>
    <property type="evidence" value="ECO:0007669"/>
    <property type="project" value="UniProtKB-UniRule"/>
</dbReference>
<evidence type="ECO:0000256" key="4">
    <source>
        <dbReference type="ARBA" id="ARBA00022723"/>
    </source>
</evidence>
<feature type="binding site" evidence="11">
    <location>
        <position position="318"/>
    </location>
    <ligand>
        <name>GTP</name>
        <dbReference type="ChEBI" id="CHEBI:37565"/>
    </ligand>
</feature>
<feature type="binding site" evidence="11">
    <location>
        <position position="229"/>
    </location>
    <ligand>
        <name>Zn(2+)</name>
        <dbReference type="ChEBI" id="CHEBI:29105"/>
        <note>catalytic</note>
    </ligand>
</feature>
<dbReference type="InterPro" id="IPR032677">
    <property type="entry name" value="GTP_cyclohydro_II"/>
</dbReference>
<dbReference type="InterPro" id="IPR036144">
    <property type="entry name" value="RibA-like_sf"/>
</dbReference>
<evidence type="ECO:0000256" key="3">
    <source>
        <dbReference type="ARBA" id="ARBA00022619"/>
    </source>
</evidence>
<keyword evidence="8 11" id="KW-0342">GTP-binding</keyword>
<comment type="similarity">
    <text evidence="11">Belongs to the GTP cyclohydrolase II family.</text>
</comment>
<dbReference type="GO" id="GO:0005829">
    <property type="term" value="C:cytosol"/>
    <property type="evidence" value="ECO:0007669"/>
    <property type="project" value="TreeGrafter"/>
</dbReference>
<evidence type="ECO:0000256" key="7">
    <source>
        <dbReference type="ARBA" id="ARBA00022833"/>
    </source>
</evidence>
<sequence length="373" mass="39223">MNETLGSATRDVAQVAAAERVLRSGGVCRVVGREGAVLVAAVDATDGTRWRDWTAAQPAGLRLVLTGPRALAVGLAVPGAACAAITFTGPVTPACIEALAGRGPLPSGTGLACYHASEAERAAIELAKRAGLLPAILSLPDSAGDVEHTVGADAVLSQACRDARALEPVVEAMLPIAATEKARLVAFRAPGSSLEHVALLIGRPEDVEAPLCRLHSECLTGDLFGSLRCDCGEQLDGAIARMAQEGHGVLLYLRQEGRGIGLVNKLRAYRLQEQGLDTVDANTHLGFHPDERDFAIAAAMLERLGIARIRLLTNNPEKLDALAGHGVEIVERLPLSFAANRHNRAYLETKARRSGHLLRFLDGRPVLAGGAEV</sequence>